<accession>A0A381YVX3</accession>
<proteinExistence type="predicted"/>
<dbReference type="Pfam" id="PF13860">
    <property type="entry name" value="FlgD_ig"/>
    <property type="match status" value="1"/>
</dbReference>
<dbReference type="AlphaFoldDB" id="A0A381YVX3"/>
<organism evidence="2">
    <name type="scientific">marine metagenome</name>
    <dbReference type="NCBI Taxonomy" id="408172"/>
    <lineage>
        <taxon>unclassified sequences</taxon>
        <taxon>metagenomes</taxon>
        <taxon>ecological metagenomes</taxon>
    </lineage>
</organism>
<protein>
    <recommendedName>
        <fullName evidence="1">FlgD/Vpr Ig-like domain-containing protein</fullName>
    </recommendedName>
</protein>
<feature type="domain" description="FlgD/Vpr Ig-like" evidence="1">
    <location>
        <begin position="80"/>
        <end position="130"/>
    </location>
</feature>
<dbReference type="InterPro" id="IPR025965">
    <property type="entry name" value="FlgD/Vpr_Ig-like"/>
</dbReference>
<evidence type="ECO:0000259" key="1">
    <source>
        <dbReference type="Pfam" id="PF13860"/>
    </source>
</evidence>
<dbReference type="InterPro" id="IPR026444">
    <property type="entry name" value="Secre_tail"/>
</dbReference>
<evidence type="ECO:0000313" key="2">
    <source>
        <dbReference type="EMBL" id="SVA81178.1"/>
    </source>
</evidence>
<dbReference type="NCBIfam" id="TIGR04183">
    <property type="entry name" value="Por_Secre_tail"/>
    <property type="match status" value="1"/>
</dbReference>
<dbReference type="EMBL" id="UINC01019200">
    <property type="protein sequence ID" value="SVA81178.1"/>
    <property type="molecule type" value="Genomic_DNA"/>
</dbReference>
<dbReference type="Gene3D" id="2.60.40.4070">
    <property type="match status" value="1"/>
</dbReference>
<reference evidence="2" key="1">
    <citation type="submission" date="2018-05" db="EMBL/GenBank/DDBJ databases">
        <authorList>
            <person name="Lanie J.A."/>
            <person name="Ng W.-L."/>
            <person name="Kazmierczak K.M."/>
            <person name="Andrzejewski T.M."/>
            <person name="Davidsen T.M."/>
            <person name="Wayne K.J."/>
            <person name="Tettelin H."/>
            <person name="Glass J.I."/>
            <person name="Rusch D."/>
            <person name="Podicherti R."/>
            <person name="Tsui H.-C.T."/>
            <person name="Winkler M.E."/>
        </authorList>
    </citation>
    <scope>NUCLEOTIDE SEQUENCE</scope>
</reference>
<name>A0A381YVX3_9ZZZZ</name>
<gene>
    <name evidence="2" type="ORF">METZ01_LOCUS134032</name>
</gene>
<sequence>MSVSLTMMPQEDQNKFESAMLYLEGESMYQSVNIVMITDPDNVGVDTNTGPFSFALHQSFPNPFNPSTEILYEIPDDLLVSVSVYDMAGRLIRSLINEAKPAGSYSVVWDGKNDYGANVATGVYIYSIDAGKYRKNKKAVFLK</sequence>